<protein>
    <submittedName>
        <fullName evidence="1">Uncharacterized protein</fullName>
    </submittedName>
</protein>
<dbReference type="EMBL" id="AFWA02000003">
    <property type="protein sequence ID" value="EMR10878.1"/>
    <property type="molecule type" value="Genomic_DNA"/>
</dbReference>
<organism evidence="1 2">
    <name type="scientific">Pneumocystis murina (strain B123)</name>
    <name type="common">Mouse pneumocystis pneumonia agent</name>
    <name type="synonym">Pneumocystis carinii f. sp. muris</name>
    <dbReference type="NCBI Taxonomy" id="1069680"/>
    <lineage>
        <taxon>Eukaryota</taxon>
        <taxon>Fungi</taxon>
        <taxon>Dikarya</taxon>
        <taxon>Ascomycota</taxon>
        <taxon>Taphrinomycotina</taxon>
        <taxon>Pneumocystomycetes</taxon>
        <taxon>Pneumocystaceae</taxon>
        <taxon>Pneumocystis</taxon>
    </lineage>
</organism>
<comment type="caution">
    <text evidence="1">The sequence shown here is derived from an EMBL/GenBank/DDBJ whole genome shotgun (WGS) entry which is preliminary data.</text>
</comment>
<proteinExistence type="predicted"/>
<accession>M7NQ90</accession>
<dbReference type="RefSeq" id="XP_007873017.1">
    <property type="nucleotide sequence ID" value="XM_007874826.1"/>
</dbReference>
<dbReference type="GeneID" id="19897291"/>
<dbReference type="HOGENOM" id="CLU_2237737_0_0_1"/>
<reference evidence="2" key="1">
    <citation type="journal article" date="2016" name="Nat. Commun.">
        <title>Genome analysis of three Pneumocystis species reveals adaptation mechanisms to life exclusively in mammalian hosts.</title>
        <authorList>
            <person name="Ma L."/>
            <person name="Chen Z."/>
            <person name="Huang D.W."/>
            <person name="Kutty G."/>
            <person name="Ishihara M."/>
            <person name="Wang H."/>
            <person name="Abouelleil A."/>
            <person name="Bishop L."/>
            <person name="Davey E."/>
            <person name="Deng R."/>
            <person name="Deng X."/>
            <person name="Fan L."/>
            <person name="Fantoni G."/>
            <person name="Fitzgerald M."/>
            <person name="Gogineni E."/>
            <person name="Goldberg J.M."/>
            <person name="Handley G."/>
            <person name="Hu X."/>
            <person name="Huber C."/>
            <person name="Jiao X."/>
            <person name="Jones K."/>
            <person name="Levin J.Z."/>
            <person name="Liu Y."/>
            <person name="Macdonald P."/>
            <person name="Melnikov A."/>
            <person name="Raley C."/>
            <person name="Sassi M."/>
            <person name="Sherman B.T."/>
            <person name="Song X."/>
            <person name="Sykes S."/>
            <person name="Tran B."/>
            <person name="Walsh L."/>
            <person name="Xia Y."/>
            <person name="Yang J."/>
            <person name="Young S."/>
            <person name="Zeng Q."/>
            <person name="Zheng X."/>
            <person name="Stephens R."/>
            <person name="Nusbaum C."/>
            <person name="Birren B.W."/>
            <person name="Azadi P."/>
            <person name="Lempicki R.A."/>
            <person name="Cuomo C.A."/>
            <person name="Kovacs J.A."/>
        </authorList>
    </citation>
    <scope>NUCLEOTIDE SEQUENCE [LARGE SCALE GENOMIC DNA]</scope>
    <source>
        <strain evidence="2">B123</strain>
    </source>
</reference>
<evidence type="ECO:0000313" key="1">
    <source>
        <dbReference type="EMBL" id="EMR10878.1"/>
    </source>
</evidence>
<evidence type="ECO:0000313" key="2">
    <source>
        <dbReference type="Proteomes" id="UP000011958"/>
    </source>
</evidence>
<name>M7NQ90_PNEMU</name>
<dbReference type="VEuPathDB" id="FungiDB:PNEG_03604"/>
<gene>
    <name evidence="1" type="ORF">PNEG_03604</name>
</gene>
<sequence length="105" mass="12890">MRNSKIKSINLHIHLHEFWDVNVYVGEKYKRIFIHLDLWIEIIENQIKKNEPYTSKDIWNLLYEFSKDIQIDFGIYNKIHDQQKRKKGIYIEILCCISKKRLQPK</sequence>
<keyword evidence="2" id="KW-1185">Reference proteome</keyword>
<dbReference type="Proteomes" id="UP000011958">
    <property type="component" value="Unassembled WGS sequence"/>
</dbReference>
<dbReference type="AlphaFoldDB" id="M7NQ90"/>